<evidence type="ECO:0000313" key="3">
    <source>
        <dbReference type="Proteomes" id="UP001194580"/>
    </source>
</evidence>
<comment type="caution">
    <text evidence="2">The sequence shown here is derived from an EMBL/GenBank/DDBJ whole genome shotgun (WGS) entry which is preliminary data.</text>
</comment>
<evidence type="ECO:0000256" key="1">
    <source>
        <dbReference type="SAM" id="MobiDB-lite"/>
    </source>
</evidence>
<dbReference type="Proteomes" id="UP001194580">
    <property type="component" value="Unassembled WGS sequence"/>
</dbReference>
<feature type="region of interest" description="Disordered" evidence="1">
    <location>
        <begin position="1"/>
        <end position="31"/>
    </location>
</feature>
<keyword evidence="3" id="KW-1185">Reference proteome</keyword>
<sequence>MPIITQNNLLAHSTPPNSSSSGHSKLTTDGGCNLSQIEQTATLSLISHTSDTVSSIPQGLAAMQLGPANLLNPLGHHVVGYSANKSDAVSVSSGKSSRFGFRKRLSALIKGDRKVKNTAAYAPPPRAPARTGHCVHSAVDDVEALVVPVTPVPAPQSVDTSTITVAVPTVQVQPESVTLALLLQDTFPKNFNPVPRRTPLPKPHARIEETTQLVHCCQLLSIGQPSSPASDPDELEVTPLDEAQQGWVQLIDPMEQEHLCWIIEKLVRAFIEDNFKDSTAVAEI</sequence>
<proteinExistence type="predicted"/>
<dbReference type="EMBL" id="JAAAIL010001625">
    <property type="protein sequence ID" value="KAG0267375.1"/>
    <property type="molecule type" value="Genomic_DNA"/>
</dbReference>
<feature type="non-terminal residue" evidence="2">
    <location>
        <position position="284"/>
    </location>
</feature>
<gene>
    <name evidence="2" type="ORF">BGZ95_002863</name>
</gene>
<protein>
    <submittedName>
        <fullName evidence="2">Uncharacterized protein</fullName>
    </submittedName>
</protein>
<feature type="compositionally biased region" description="Polar residues" evidence="1">
    <location>
        <begin position="1"/>
        <end position="11"/>
    </location>
</feature>
<evidence type="ECO:0000313" key="2">
    <source>
        <dbReference type="EMBL" id="KAG0267375.1"/>
    </source>
</evidence>
<name>A0AAD4D5J0_9FUNG</name>
<feature type="compositionally biased region" description="Low complexity" evidence="1">
    <location>
        <begin position="12"/>
        <end position="24"/>
    </location>
</feature>
<accession>A0AAD4D5J0</accession>
<reference evidence="2" key="1">
    <citation type="journal article" date="2020" name="Fungal Divers.">
        <title>Resolving the Mortierellaceae phylogeny through synthesis of multi-gene phylogenetics and phylogenomics.</title>
        <authorList>
            <person name="Vandepol N."/>
            <person name="Liber J."/>
            <person name="Desiro A."/>
            <person name="Na H."/>
            <person name="Kennedy M."/>
            <person name="Barry K."/>
            <person name="Grigoriev I.V."/>
            <person name="Miller A.N."/>
            <person name="O'Donnell K."/>
            <person name="Stajich J.E."/>
            <person name="Bonito G."/>
        </authorList>
    </citation>
    <scope>NUCLEOTIDE SEQUENCE</scope>
    <source>
        <strain evidence="2">NRRL 28262</strain>
    </source>
</reference>
<dbReference type="AlphaFoldDB" id="A0AAD4D5J0"/>
<organism evidence="2 3">
    <name type="scientific">Linnemannia exigua</name>
    <dbReference type="NCBI Taxonomy" id="604196"/>
    <lineage>
        <taxon>Eukaryota</taxon>
        <taxon>Fungi</taxon>
        <taxon>Fungi incertae sedis</taxon>
        <taxon>Mucoromycota</taxon>
        <taxon>Mortierellomycotina</taxon>
        <taxon>Mortierellomycetes</taxon>
        <taxon>Mortierellales</taxon>
        <taxon>Mortierellaceae</taxon>
        <taxon>Linnemannia</taxon>
    </lineage>
</organism>